<dbReference type="PROSITE" id="PS50011">
    <property type="entry name" value="PROTEIN_KINASE_DOM"/>
    <property type="match status" value="1"/>
</dbReference>
<comment type="caution">
    <text evidence="8">The sequence shown here is derived from an EMBL/GenBank/DDBJ whole genome shotgun (WGS) entry which is preliminary data.</text>
</comment>
<dbReference type="EMBL" id="CAJMWS010000568">
    <property type="protein sequence ID" value="CAE6451630.1"/>
    <property type="molecule type" value="Genomic_DNA"/>
</dbReference>
<dbReference type="InterPro" id="IPR000719">
    <property type="entry name" value="Prot_kinase_dom"/>
</dbReference>
<keyword evidence="5" id="KW-0175">Coiled coil</keyword>
<dbReference type="GO" id="GO:0004674">
    <property type="term" value="F:protein serine/threonine kinase activity"/>
    <property type="evidence" value="ECO:0007669"/>
    <property type="project" value="TreeGrafter"/>
</dbReference>
<dbReference type="PANTHER" id="PTHR44329:SF288">
    <property type="entry name" value="MITOGEN-ACTIVATED PROTEIN KINASE KINASE KINASE 20"/>
    <property type="match status" value="1"/>
</dbReference>
<protein>
    <recommendedName>
        <fullName evidence="7">Protein kinase domain-containing protein</fullName>
    </recommendedName>
</protein>
<dbReference type="GO" id="GO:0007166">
    <property type="term" value="P:cell surface receptor signaling pathway"/>
    <property type="evidence" value="ECO:0007669"/>
    <property type="project" value="InterPro"/>
</dbReference>
<evidence type="ECO:0000256" key="1">
    <source>
        <dbReference type="ARBA" id="ARBA00022679"/>
    </source>
</evidence>
<dbReference type="CDD" id="cd21037">
    <property type="entry name" value="MLKL_NTD"/>
    <property type="match status" value="1"/>
</dbReference>
<reference evidence="8" key="1">
    <citation type="submission" date="2021-01" db="EMBL/GenBank/DDBJ databases">
        <authorList>
            <person name="Kaushik A."/>
        </authorList>
    </citation>
    <scope>NUCLEOTIDE SEQUENCE</scope>
    <source>
        <strain evidence="8">AG1-1C</strain>
    </source>
</reference>
<dbReference type="InterPro" id="IPR011009">
    <property type="entry name" value="Kinase-like_dom_sf"/>
</dbReference>
<dbReference type="InterPro" id="IPR036537">
    <property type="entry name" value="Adaptor_Cbl_N_dom_sf"/>
</dbReference>
<accession>A0A8H3BB52</accession>
<sequence>MSNFLSGKSSTPAQGDRPPRPTSAPPQSGDVAMEDGTTHRETTPDNEHRALASLGIQCGLSLAEVAAELAPVPYIGPLVGCLTAVFQAVEKSRVNKEQWKLLQGRCVMVLRIAGAQVTNNGQQHYPRINEGAHMLEETMNKIQDRAQYYSQMHGFSTIWRSKIISDEIEELFGELDTCLQMFSMTQAQWVAEFRSIQQQEARDIQKLKVELAKLNLNLEERSYKEDQTLQNTDMILGVLQQLLNDKTSVLEEQSKTTVDDYVDVQQIVRIILSVTNLQLPSKLLLGRQCILDAKVPIKTGITCDIYTASFLGGEKVAKKVFRLGMAEKEYVENYSKRFMRIASLWYEFRSDYTLPFHGIGMEAFEGTEHFQLYMVSPLMKSFDAMTYLRKYRKNAGVKKNILRIYLHNRHPPVVHSGMKGDNILITDSGGAVLGGFGLTKVLESDENSDLPRAVMTGKTEAQRWVGPEMFAEEAVLETPCDVWGWAMAALEIVSGSIPYYKHKQAMTVMTKVMQGHPLRTDHSEFNANAHRPNEMWALLEKCWERKPEDRPSMDEVVIELKKIAKMPEGV</sequence>
<gene>
    <name evidence="8" type="ORF">RDB_LOCUS146535</name>
</gene>
<dbReference type="PANTHER" id="PTHR44329">
    <property type="entry name" value="SERINE/THREONINE-PROTEIN KINASE TNNI3K-RELATED"/>
    <property type="match status" value="1"/>
</dbReference>
<evidence type="ECO:0000259" key="7">
    <source>
        <dbReference type="PROSITE" id="PS50011"/>
    </source>
</evidence>
<feature type="domain" description="Protein kinase" evidence="7">
    <location>
        <begin position="291"/>
        <end position="563"/>
    </location>
</feature>
<keyword evidence="4" id="KW-0067">ATP-binding</keyword>
<evidence type="ECO:0000256" key="5">
    <source>
        <dbReference type="SAM" id="Coils"/>
    </source>
</evidence>
<feature type="region of interest" description="Disordered" evidence="6">
    <location>
        <begin position="1"/>
        <end position="45"/>
    </location>
</feature>
<evidence type="ECO:0000313" key="8">
    <source>
        <dbReference type="EMBL" id="CAE6451630.1"/>
    </source>
</evidence>
<dbReference type="Gene3D" id="1.10.510.10">
    <property type="entry name" value="Transferase(Phosphotransferase) domain 1"/>
    <property type="match status" value="1"/>
</dbReference>
<keyword evidence="2" id="KW-0547">Nucleotide-binding</keyword>
<feature type="compositionally biased region" description="Basic and acidic residues" evidence="6">
    <location>
        <begin position="36"/>
        <end position="45"/>
    </location>
</feature>
<organism evidence="8 9">
    <name type="scientific">Rhizoctonia solani</name>
    <dbReference type="NCBI Taxonomy" id="456999"/>
    <lineage>
        <taxon>Eukaryota</taxon>
        <taxon>Fungi</taxon>
        <taxon>Dikarya</taxon>
        <taxon>Basidiomycota</taxon>
        <taxon>Agaricomycotina</taxon>
        <taxon>Agaricomycetes</taxon>
        <taxon>Cantharellales</taxon>
        <taxon>Ceratobasidiaceae</taxon>
        <taxon>Rhizoctonia</taxon>
    </lineage>
</organism>
<dbReference type="InterPro" id="IPR051681">
    <property type="entry name" value="Ser/Thr_Kinases-Pseudokinases"/>
</dbReference>
<evidence type="ECO:0000313" key="9">
    <source>
        <dbReference type="Proteomes" id="UP000663846"/>
    </source>
</evidence>
<feature type="coiled-coil region" evidence="5">
    <location>
        <begin position="197"/>
        <end position="224"/>
    </location>
</feature>
<dbReference type="InterPro" id="IPR001245">
    <property type="entry name" value="Ser-Thr/Tyr_kinase_cat_dom"/>
</dbReference>
<dbReference type="Proteomes" id="UP000663846">
    <property type="component" value="Unassembled WGS sequence"/>
</dbReference>
<dbReference type="GO" id="GO:0005524">
    <property type="term" value="F:ATP binding"/>
    <property type="evidence" value="ECO:0007669"/>
    <property type="project" value="UniProtKB-KW"/>
</dbReference>
<keyword evidence="1" id="KW-0808">Transferase</keyword>
<proteinExistence type="predicted"/>
<dbReference type="Gene3D" id="1.20.930.20">
    <property type="entry name" value="Adaptor protein Cbl, N-terminal domain"/>
    <property type="match status" value="1"/>
</dbReference>
<evidence type="ECO:0000256" key="4">
    <source>
        <dbReference type="ARBA" id="ARBA00022840"/>
    </source>
</evidence>
<keyword evidence="3" id="KW-0418">Kinase</keyword>
<dbReference type="Pfam" id="PF07714">
    <property type="entry name" value="PK_Tyr_Ser-Thr"/>
    <property type="match status" value="1"/>
</dbReference>
<evidence type="ECO:0000256" key="2">
    <source>
        <dbReference type="ARBA" id="ARBA00022741"/>
    </source>
</evidence>
<evidence type="ECO:0000256" key="3">
    <source>
        <dbReference type="ARBA" id="ARBA00022777"/>
    </source>
</evidence>
<dbReference type="InterPro" id="IPR059179">
    <property type="entry name" value="MLKL-like_MCAfunc"/>
</dbReference>
<evidence type="ECO:0000256" key="6">
    <source>
        <dbReference type="SAM" id="MobiDB-lite"/>
    </source>
</evidence>
<feature type="compositionally biased region" description="Polar residues" evidence="6">
    <location>
        <begin position="1"/>
        <end position="13"/>
    </location>
</feature>
<dbReference type="SUPFAM" id="SSF56112">
    <property type="entry name" value="Protein kinase-like (PK-like)"/>
    <property type="match status" value="1"/>
</dbReference>
<dbReference type="AlphaFoldDB" id="A0A8H3BB52"/>
<name>A0A8H3BB52_9AGAM</name>